<dbReference type="PANTHER" id="PTHR13044:SF14">
    <property type="entry name" value="CRYPTOCEPHAL, ISOFORM A"/>
    <property type="match status" value="1"/>
</dbReference>
<keyword evidence="9" id="KW-1185">Reference proteome</keyword>
<dbReference type="RefSeq" id="XP_002550772.1">
    <property type="nucleotide sequence ID" value="XM_002550726.1"/>
</dbReference>
<dbReference type="GO" id="GO:0005634">
    <property type="term" value="C:nucleus"/>
    <property type="evidence" value="ECO:0007669"/>
    <property type="project" value="UniProtKB-SubCell"/>
</dbReference>
<sequence>MNFDYLQNLNIDFGTASDSTISPQIDQSELDLFSQAANNDFFSLDVFGNDQIPIKPKQETIQLKQEPIDNQPPSQQQPQFTDFQFTNITPPQQEQFTIPSQPITTSNKKVEDKVATVAAQEDKRKRNTAASARFRIKKKLKEQELIQRSKELEEKVSVLEKKLKSIEMENKILKSILLKEQEKKNDDLLETIKKRSLDDWHWSS</sequence>
<dbReference type="KEGG" id="ctp:CTRG_05070"/>
<evidence type="ECO:0000256" key="5">
    <source>
        <dbReference type="ARBA" id="ARBA00023242"/>
    </source>
</evidence>
<dbReference type="CDD" id="cd14705">
    <property type="entry name" value="bZIP_Zip1"/>
    <property type="match status" value="1"/>
</dbReference>
<keyword evidence="5" id="KW-0539">Nucleus</keyword>
<feature type="coiled-coil region" evidence="6">
    <location>
        <begin position="142"/>
        <end position="198"/>
    </location>
</feature>
<dbReference type="Gene3D" id="1.20.5.170">
    <property type="match status" value="1"/>
</dbReference>
<gene>
    <name evidence="8" type="ORF">CTRG_05070</name>
</gene>
<dbReference type="EMBL" id="GG692401">
    <property type="protein sequence ID" value="EER31340.1"/>
    <property type="molecule type" value="Genomic_DNA"/>
</dbReference>
<evidence type="ECO:0000313" key="8">
    <source>
        <dbReference type="EMBL" id="EER31340.1"/>
    </source>
</evidence>
<dbReference type="InterPro" id="IPR046347">
    <property type="entry name" value="bZIP_sf"/>
</dbReference>
<keyword evidence="2" id="KW-0805">Transcription regulation</keyword>
<organism evidence="8 9">
    <name type="scientific">Candida tropicalis (strain ATCC MYA-3404 / T1)</name>
    <name type="common">Yeast</name>
    <dbReference type="NCBI Taxonomy" id="294747"/>
    <lineage>
        <taxon>Eukaryota</taxon>
        <taxon>Fungi</taxon>
        <taxon>Dikarya</taxon>
        <taxon>Ascomycota</taxon>
        <taxon>Saccharomycotina</taxon>
        <taxon>Pichiomycetes</taxon>
        <taxon>Debaryomycetaceae</taxon>
        <taxon>Candida/Lodderomyces clade</taxon>
        <taxon>Candida</taxon>
    </lineage>
</organism>
<dbReference type="OrthoDB" id="1939598at2759"/>
<dbReference type="eggNOG" id="ENOG502S7ZI">
    <property type="taxonomic scope" value="Eukaryota"/>
</dbReference>
<dbReference type="PROSITE" id="PS50217">
    <property type="entry name" value="BZIP"/>
    <property type="match status" value="1"/>
</dbReference>
<evidence type="ECO:0000256" key="2">
    <source>
        <dbReference type="ARBA" id="ARBA00023015"/>
    </source>
</evidence>
<evidence type="ECO:0000256" key="3">
    <source>
        <dbReference type="ARBA" id="ARBA00023125"/>
    </source>
</evidence>
<dbReference type="PANTHER" id="PTHR13044">
    <property type="entry name" value="ACTIVATING TRANSCRIPTION FACTOR ATF 4/5"/>
    <property type="match status" value="1"/>
</dbReference>
<dbReference type="GeneID" id="8299226"/>
<evidence type="ECO:0000259" key="7">
    <source>
        <dbReference type="PROSITE" id="PS50217"/>
    </source>
</evidence>
<evidence type="ECO:0000313" key="9">
    <source>
        <dbReference type="Proteomes" id="UP000002037"/>
    </source>
</evidence>
<evidence type="ECO:0000256" key="4">
    <source>
        <dbReference type="ARBA" id="ARBA00023163"/>
    </source>
</evidence>
<proteinExistence type="predicted"/>
<evidence type="ECO:0000256" key="6">
    <source>
        <dbReference type="SAM" id="Coils"/>
    </source>
</evidence>
<dbReference type="InterPro" id="IPR004827">
    <property type="entry name" value="bZIP"/>
</dbReference>
<reference evidence="8 9" key="1">
    <citation type="journal article" date="2009" name="Nature">
        <title>Evolution of pathogenicity and sexual reproduction in eight Candida genomes.</title>
        <authorList>
            <person name="Butler G."/>
            <person name="Rasmussen M.D."/>
            <person name="Lin M.F."/>
            <person name="Santos M.A."/>
            <person name="Sakthikumar S."/>
            <person name="Munro C.A."/>
            <person name="Rheinbay E."/>
            <person name="Grabherr M."/>
            <person name="Forche A."/>
            <person name="Reedy J.L."/>
            <person name="Agrafioti I."/>
            <person name="Arnaud M.B."/>
            <person name="Bates S."/>
            <person name="Brown A.J."/>
            <person name="Brunke S."/>
            <person name="Costanzo M.C."/>
            <person name="Fitzpatrick D.A."/>
            <person name="de Groot P.W."/>
            <person name="Harris D."/>
            <person name="Hoyer L.L."/>
            <person name="Hube B."/>
            <person name="Klis F.M."/>
            <person name="Kodira C."/>
            <person name="Lennard N."/>
            <person name="Logue M.E."/>
            <person name="Martin R."/>
            <person name="Neiman A.M."/>
            <person name="Nikolaou E."/>
            <person name="Quail M.A."/>
            <person name="Quinn J."/>
            <person name="Santos M.C."/>
            <person name="Schmitzberger F.F."/>
            <person name="Sherlock G."/>
            <person name="Shah P."/>
            <person name="Silverstein K.A."/>
            <person name="Skrzypek M.S."/>
            <person name="Soll D."/>
            <person name="Staggs R."/>
            <person name="Stansfield I."/>
            <person name="Stumpf M.P."/>
            <person name="Sudbery P.E."/>
            <person name="Srikantha T."/>
            <person name="Zeng Q."/>
            <person name="Berman J."/>
            <person name="Berriman M."/>
            <person name="Heitman J."/>
            <person name="Gow N.A."/>
            <person name="Lorenz M.C."/>
            <person name="Birren B.W."/>
            <person name="Kellis M."/>
            <person name="Cuomo C.A."/>
        </authorList>
    </citation>
    <scope>NUCLEOTIDE SEQUENCE [LARGE SCALE GENOMIC DNA]</scope>
    <source>
        <strain evidence="9">ATCC MYA-3404 / T1</strain>
    </source>
</reference>
<dbReference type="VEuPathDB" id="FungiDB:CTRG_05070"/>
<dbReference type="HOGENOM" id="CLU_112526_0_0_1"/>
<keyword evidence="6" id="KW-0175">Coiled coil</keyword>
<protein>
    <recommendedName>
        <fullName evidence="7">BZIP domain-containing protein</fullName>
    </recommendedName>
</protein>
<dbReference type="Proteomes" id="UP000002037">
    <property type="component" value="Unassembled WGS sequence"/>
</dbReference>
<dbReference type="GO" id="GO:0001228">
    <property type="term" value="F:DNA-binding transcription activator activity, RNA polymerase II-specific"/>
    <property type="evidence" value="ECO:0007669"/>
    <property type="project" value="TreeGrafter"/>
</dbReference>
<accession>C5MG77</accession>
<dbReference type="GO" id="GO:0000977">
    <property type="term" value="F:RNA polymerase II transcription regulatory region sequence-specific DNA binding"/>
    <property type="evidence" value="ECO:0007669"/>
    <property type="project" value="TreeGrafter"/>
</dbReference>
<dbReference type="AlphaFoldDB" id="C5MG77"/>
<dbReference type="SUPFAM" id="SSF57959">
    <property type="entry name" value="Leucine zipper domain"/>
    <property type="match status" value="1"/>
</dbReference>
<keyword evidence="3" id="KW-0238">DNA-binding</keyword>
<keyword evidence="4" id="KW-0804">Transcription</keyword>
<dbReference type="Pfam" id="PF07716">
    <property type="entry name" value="bZIP_2"/>
    <property type="match status" value="1"/>
</dbReference>
<dbReference type="GO" id="GO:0089713">
    <property type="term" value="C:Cbf1-Met4-Met28 complex"/>
    <property type="evidence" value="ECO:0007669"/>
    <property type="project" value="TreeGrafter"/>
</dbReference>
<feature type="domain" description="BZIP" evidence="7">
    <location>
        <begin position="120"/>
        <end position="180"/>
    </location>
</feature>
<name>C5MG77_CANTT</name>
<dbReference type="STRING" id="294747.C5MG77"/>
<evidence type="ECO:0000256" key="1">
    <source>
        <dbReference type="ARBA" id="ARBA00004123"/>
    </source>
</evidence>
<comment type="subcellular location">
    <subcellularLocation>
        <location evidence="1">Nucleus</location>
    </subcellularLocation>
</comment>
<dbReference type="PROSITE" id="PS00036">
    <property type="entry name" value="BZIP_BASIC"/>
    <property type="match status" value="1"/>
</dbReference>